<proteinExistence type="predicted"/>
<keyword evidence="5 6" id="KW-0411">Iron-sulfur</keyword>
<evidence type="ECO:0000313" key="8">
    <source>
        <dbReference type="EMBL" id="MBO8427386.1"/>
    </source>
</evidence>
<dbReference type="SUPFAM" id="SSF54862">
    <property type="entry name" value="4Fe-4S ferredoxins"/>
    <property type="match status" value="1"/>
</dbReference>
<comment type="caution">
    <text evidence="8">The sequence shown here is derived from an EMBL/GenBank/DDBJ whole genome shotgun (WGS) entry which is preliminary data.</text>
</comment>
<dbReference type="PRINTS" id="PR00352">
    <property type="entry name" value="3FE4SFRDOXIN"/>
</dbReference>
<evidence type="ECO:0000256" key="6">
    <source>
        <dbReference type="RuleBase" id="RU368020"/>
    </source>
</evidence>
<dbReference type="GO" id="GO:0009055">
    <property type="term" value="F:electron transfer activity"/>
    <property type="evidence" value="ECO:0007669"/>
    <property type="project" value="UniProtKB-UniRule"/>
</dbReference>
<evidence type="ECO:0000256" key="5">
    <source>
        <dbReference type="ARBA" id="ARBA00023014"/>
    </source>
</evidence>
<dbReference type="PANTHER" id="PTHR36923">
    <property type="entry name" value="FERREDOXIN"/>
    <property type="match status" value="1"/>
</dbReference>
<organism evidence="8 9">
    <name type="scientific">Candidatus Onthovivens merdipullorum</name>
    <dbReference type="NCBI Taxonomy" id="2840889"/>
    <lineage>
        <taxon>Bacteria</taxon>
        <taxon>Bacillati</taxon>
        <taxon>Bacillota</taxon>
        <taxon>Bacilli</taxon>
        <taxon>Bacillales</taxon>
        <taxon>Candidatus Onthovivens</taxon>
    </lineage>
</organism>
<gene>
    <name evidence="8" type="ORF">IAC58_02355</name>
</gene>
<dbReference type="PROSITE" id="PS51379">
    <property type="entry name" value="4FE4S_FER_2"/>
    <property type="match status" value="1"/>
</dbReference>
<dbReference type="AlphaFoldDB" id="A0A9D9GW99"/>
<evidence type="ECO:0000256" key="1">
    <source>
        <dbReference type="ARBA" id="ARBA00022448"/>
    </source>
</evidence>
<evidence type="ECO:0000256" key="4">
    <source>
        <dbReference type="ARBA" id="ARBA00023004"/>
    </source>
</evidence>
<dbReference type="InterPro" id="IPR001080">
    <property type="entry name" value="3Fe4S_ferredoxin"/>
</dbReference>
<name>A0A9D9GW99_9BACL</name>
<dbReference type="Pfam" id="PF13370">
    <property type="entry name" value="Fer4_13"/>
    <property type="match status" value="1"/>
</dbReference>
<dbReference type="InterPro" id="IPR051269">
    <property type="entry name" value="Fe-S_cluster_ET"/>
</dbReference>
<dbReference type="InterPro" id="IPR017896">
    <property type="entry name" value="4Fe4S_Fe-S-bd"/>
</dbReference>
<accession>A0A9D9GW99</accession>
<keyword evidence="3 6" id="KW-0249">Electron transport</keyword>
<reference evidence="8" key="2">
    <citation type="journal article" date="2021" name="PeerJ">
        <title>Extensive microbial diversity within the chicken gut microbiome revealed by metagenomics and culture.</title>
        <authorList>
            <person name="Gilroy R."/>
            <person name="Ravi A."/>
            <person name="Getino M."/>
            <person name="Pursley I."/>
            <person name="Horton D.L."/>
            <person name="Alikhan N.F."/>
            <person name="Baker D."/>
            <person name="Gharbi K."/>
            <person name="Hall N."/>
            <person name="Watson M."/>
            <person name="Adriaenssens E.M."/>
            <person name="Foster-Nyarko E."/>
            <person name="Jarju S."/>
            <person name="Secka A."/>
            <person name="Antonio M."/>
            <person name="Oren A."/>
            <person name="Chaudhuri R.R."/>
            <person name="La Ragione R."/>
            <person name="Hildebrand F."/>
            <person name="Pallen M.J."/>
        </authorList>
    </citation>
    <scope>NUCLEOTIDE SEQUENCE</scope>
    <source>
        <strain evidence="8">11159</strain>
    </source>
</reference>
<comment type="function">
    <text evidence="6">Ferredoxins are iron-sulfur proteins that transfer electrons in a wide variety of metabolic reactions.</text>
</comment>
<reference evidence="8" key="1">
    <citation type="submission" date="2020-10" db="EMBL/GenBank/DDBJ databases">
        <authorList>
            <person name="Gilroy R."/>
        </authorList>
    </citation>
    <scope>NUCLEOTIDE SEQUENCE</scope>
    <source>
        <strain evidence="8">11159</strain>
    </source>
</reference>
<keyword evidence="4 6" id="KW-0408">Iron</keyword>
<keyword evidence="2 6" id="KW-0479">Metal-binding</keyword>
<dbReference type="GO" id="GO:0005506">
    <property type="term" value="F:iron ion binding"/>
    <property type="evidence" value="ECO:0007669"/>
    <property type="project" value="UniProtKB-UniRule"/>
</dbReference>
<dbReference type="EMBL" id="JADIMY010000049">
    <property type="protein sequence ID" value="MBO8427386.1"/>
    <property type="molecule type" value="Genomic_DNA"/>
</dbReference>
<sequence length="59" mass="6162">MKLKIEEGACIGCGSCASMFPEAFEIGEDGLARVIGELNEEEATQVIESCPAGVISKAE</sequence>
<evidence type="ECO:0000259" key="7">
    <source>
        <dbReference type="PROSITE" id="PS51379"/>
    </source>
</evidence>
<evidence type="ECO:0000256" key="3">
    <source>
        <dbReference type="ARBA" id="ARBA00022982"/>
    </source>
</evidence>
<evidence type="ECO:0000313" key="9">
    <source>
        <dbReference type="Proteomes" id="UP000823613"/>
    </source>
</evidence>
<dbReference type="PANTHER" id="PTHR36923:SF3">
    <property type="entry name" value="FERREDOXIN"/>
    <property type="match status" value="1"/>
</dbReference>
<dbReference type="GO" id="GO:0051536">
    <property type="term" value="F:iron-sulfur cluster binding"/>
    <property type="evidence" value="ECO:0007669"/>
    <property type="project" value="UniProtKB-KW"/>
</dbReference>
<dbReference type="Proteomes" id="UP000823613">
    <property type="component" value="Unassembled WGS sequence"/>
</dbReference>
<protein>
    <recommendedName>
        <fullName evidence="6">Ferredoxin</fullName>
    </recommendedName>
</protein>
<keyword evidence="1 6" id="KW-0813">Transport</keyword>
<evidence type="ECO:0000256" key="2">
    <source>
        <dbReference type="ARBA" id="ARBA00022723"/>
    </source>
</evidence>
<feature type="domain" description="4Fe-4S ferredoxin-type" evidence="7">
    <location>
        <begin position="1"/>
        <end position="29"/>
    </location>
</feature>
<dbReference type="Gene3D" id="3.30.70.20">
    <property type="match status" value="1"/>
</dbReference>